<feature type="domain" description="NAD(P)-binding" evidence="1">
    <location>
        <begin position="8"/>
        <end position="220"/>
    </location>
</feature>
<comment type="caution">
    <text evidence="2">The sequence shown here is derived from an EMBL/GenBank/DDBJ whole genome shotgun (WGS) entry which is preliminary data.</text>
</comment>
<dbReference type="SUPFAM" id="SSF51735">
    <property type="entry name" value="NAD(P)-binding Rossmann-fold domains"/>
    <property type="match status" value="1"/>
</dbReference>
<keyword evidence="3" id="KW-1185">Reference proteome</keyword>
<gene>
    <name evidence="2" type="ORF">NM125_14185</name>
</gene>
<accession>A0A9X2L5L0</accession>
<dbReference type="Proteomes" id="UP001139125">
    <property type="component" value="Unassembled WGS sequence"/>
</dbReference>
<dbReference type="PANTHER" id="PTHR15020">
    <property type="entry name" value="FLAVIN REDUCTASE-RELATED"/>
    <property type="match status" value="1"/>
</dbReference>
<proteinExistence type="predicted"/>
<organism evidence="2 3">
    <name type="scientific">Gracilimonas sediminicola</name>
    <dbReference type="NCBI Taxonomy" id="2952158"/>
    <lineage>
        <taxon>Bacteria</taxon>
        <taxon>Pseudomonadati</taxon>
        <taxon>Balneolota</taxon>
        <taxon>Balneolia</taxon>
        <taxon>Balneolales</taxon>
        <taxon>Balneolaceae</taxon>
        <taxon>Gracilimonas</taxon>
    </lineage>
</organism>
<dbReference type="EMBL" id="JANDBC010000003">
    <property type="protein sequence ID" value="MCP9292734.1"/>
    <property type="molecule type" value="Genomic_DNA"/>
</dbReference>
<sequence length="243" mass="26908">MNKALVLGASGATGRLLVKLLLNKGVQVIALVRKEGSLANIIDSNGRLDIVEAEISTMQDQELAQLLAGCTSVFSCLGHNVSFKGIYGHPRRLVTDAVAKVARAMELVQSDHPIKMVLMNTTGNSNRDIPEKPPFSQRLVVALLRLILPPHVDNEQAADFLRVQVGQDHHKLEWVAVRPDGLIDEEQVSDYEIHTSPIRNPIFDAGQTSRINVANFMSELSLDTDLWNTWKGQMPVIYNRTQV</sequence>
<evidence type="ECO:0000313" key="3">
    <source>
        <dbReference type="Proteomes" id="UP001139125"/>
    </source>
</evidence>
<evidence type="ECO:0000259" key="1">
    <source>
        <dbReference type="Pfam" id="PF13460"/>
    </source>
</evidence>
<dbReference type="Gene3D" id="3.40.50.720">
    <property type="entry name" value="NAD(P)-binding Rossmann-like Domain"/>
    <property type="match status" value="1"/>
</dbReference>
<dbReference type="Pfam" id="PF13460">
    <property type="entry name" value="NAD_binding_10"/>
    <property type="match status" value="1"/>
</dbReference>
<reference evidence="2" key="1">
    <citation type="submission" date="2022-06" db="EMBL/GenBank/DDBJ databases">
        <title>Gracilimonas sp. CAU 1638 isolated from sea sediment.</title>
        <authorList>
            <person name="Kim W."/>
        </authorList>
    </citation>
    <scope>NUCLEOTIDE SEQUENCE</scope>
    <source>
        <strain evidence="2">CAU 1638</strain>
    </source>
</reference>
<protein>
    <submittedName>
        <fullName evidence="2">SDR family oxidoreductase</fullName>
    </submittedName>
</protein>
<evidence type="ECO:0000313" key="2">
    <source>
        <dbReference type="EMBL" id="MCP9292734.1"/>
    </source>
</evidence>
<dbReference type="RefSeq" id="WP_255135632.1">
    <property type="nucleotide sequence ID" value="NZ_JANDBC010000003.1"/>
</dbReference>
<dbReference type="InterPro" id="IPR016040">
    <property type="entry name" value="NAD(P)-bd_dom"/>
</dbReference>
<dbReference type="InterPro" id="IPR036291">
    <property type="entry name" value="NAD(P)-bd_dom_sf"/>
</dbReference>
<dbReference type="AlphaFoldDB" id="A0A9X2L5L0"/>
<dbReference type="PANTHER" id="PTHR15020:SF11">
    <property type="entry name" value="OS06G0360300 PROTEIN"/>
    <property type="match status" value="1"/>
</dbReference>
<name>A0A9X2L5L0_9BACT</name>